<sequence length="198" mass="21344">MRRLDASGPAARFAPDEEASPLSRPSVFGSPLFLGFDHLEQMLDRVAKNADGYPPYNIEQTAENRLRITLAVAGFAMEDLQITQEDNQLVIRGRQRDDSEGRIFLHRGIAARQFQRAFVLAEGIEVEGAWLDNGLLHVDLQRPQPEVRVRTIQINGGQGQGAGPANGPANGGAPRGVGGNRTVNGASVPVVEGRASRG</sequence>
<dbReference type="Gene3D" id="2.60.40.790">
    <property type="match status" value="1"/>
</dbReference>
<dbReference type="EMBL" id="JAEUXJ010000004">
    <property type="protein sequence ID" value="MBL6455845.1"/>
    <property type="molecule type" value="Genomic_DNA"/>
</dbReference>
<evidence type="ECO:0000256" key="2">
    <source>
        <dbReference type="PROSITE-ProRule" id="PRU00285"/>
    </source>
</evidence>
<comment type="caution">
    <text evidence="6">The sequence shown here is derived from an EMBL/GenBank/DDBJ whole genome shotgun (WGS) entry which is preliminary data.</text>
</comment>
<dbReference type="CDD" id="cd06470">
    <property type="entry name" value="ACD_IbpA-B_like"/>
    <property type="match status" value="1"/>
</dbReference>
<dbReference type="InterPro" id="IPR002068">
    <property type="entry name" value="A-crystallin/Hsp20_dom"/>
</dbReference>
<feature type="domain" description="SHSP" evidence="5">
    <location>
        <begin position="47"/>
        <end position="157"/>
    </location>
</feature>
<dbReference type="PANTHER" id="PTHR47062:SF1">
    <property type="entry name" value="SMALL HEAT SHOCK PROTEIN IBPA"/>
    <property type="match status" value="1"/>
</dbReference>
<name>A0ABS1V2B8_9PROT</name>
<dbReference type="PANTHER" id="PTHR47062">
    <property type="match status" value="1"/>
</dbReference>
<dbReference type="InterPro" id="IPR008978">
    <property type="entry name" value="HSP20-like_chaperone"/>
</dbReference>
<dbReference type="Pfam" id="PF00011">
    <property type="entry name" value="HSP20"/>
    <property type="match status" value="1"/>
</dbReference>
<evidence type="ECO:0000256" key="4">
    <source>
        <dbReference type="SAM" id="MobiDB-lite"/>
    </source>
</evidence>
<accession>A0ABS1V2B8</accession>
<gene>
    <name evidence="6" type="ORF">JMJ55_10970</name>
</gene>
<protein>
    <submittedName>
        <fullName evidence="6">Hsp20 family protein</fullName>
    </submittedName>
</protein>
<evidence type="ECO:0000256" key="1">
    <source>
        <dbReference type="ARBA" id="ARBA00023016"/>
    </source>
</evidence>
<proteinExistence type="inferred from homology"/>
<reference evidence="6 7" key="1">
    <citation type="submission" date="2021-01" db="EMBL/GenBank/DDBJ databases">
        <title>Belnapia mucosa sp. nov. and Belnapia arida sp. nov., isolated from the Tabernas Desert (Almeria, Spain).</title>
        <authorList>
            <person name="Molina-Menor E."/>
            <person name="Vidal-Verdu A."/>
            <person name="Calonge A."/>
            <person name="Satari L."/>
            <person name="Pereto Magraner J."/>
            <person name="Porcar Miralles M."/>
        </authorList>
    </citation>
    <scope>NUCLEOTIDE SEQUENCE [LARGE SCALE GENOMIC DNA]</scope>
    <source>
        <strain evidence="6 7">T6</strain>
    </source>
</reference>
<evidence type="ECO:0000313" key="7">
    <source>
        <dbReference type="Proteomes" id="UP000606490"/>
    </source>
</evidence>
<comment type="similarity">
    <text evidence="2 3">Belongs to the small heat shock protein (HSP20) family.</text>
</comment>
<dbReference type="Proteomes" id="UP000606490">
    <property type="component" value="Unassembled WGS sequence"/>
</dbReference>
<keyword evidence="1" id="KW-0346">Stress response</keyword>
<keyword evidence="7" id="KW-1185">Reference proteome</keyword>
<dbReference type="SUPFAM" id="SSF49764">
    <property type="entry name" value="HSP20-like chaperones"/>
    <property type="match status" value="1"/>
</dbReference>
<feature type="compositionally biased region" description="Gly residues" evidence="4">
    <location>
        <begin position="156"/>
        <end position="179"/>
    </location>
</feature>
<feature type="region of interest" description="Disordered" evidence="4">
    <location>
        <begin position="155"/>
        <end position="198"/>
    </location>
</feature>
<evidence type="ECO:0000256" key="3">
    <source>
        <dbReference type="RuleBase" id="RU003616"/>
    </source>
</evidence>
<dbReference type="PROSITE" id="PS01031">
    <property type="entry name" value="SHSP"/>
    <property type="match status" value="1"/>
</dbReference>
<dbReference type="InterPro" id="IPR037913">
    <property type="entry name" value="ACD_IbpA/B"/>
</dbReference>
<evidence type="ECO:0000313" key="6">
    <source>
        <dbReference type="EMBL" id="MBL6455845.1"/>
    </source>
</evidence>
<evidence type="ECO:0000259" key="5">
    <source>
        <dbReference type="PROSITE" id="PS01031"/>
    </source>
</evidence>
<organism evidence="6 7">
    <name type="scientific">Belnapia mucosa</name>
    <dbReference type="NCBI Taxonomy" id="2804532"/>
    <lineage>
        <taxon>Bacteria</taxon>
        <taxon>Pseudomonadati</taxon>
        <taxon>Pseudomonadota</taxon>
        <taxon>Alphaproteobacteria</taxon>
        <taxon>Acetobacterales</taxon>
        <taxon>Roseomonadaceae</taxon>
        <taxon>Belnapia</taxon>
    </lineage>
</organism>
<feature type="region of interest" description="Disordered" evidence="4">
    <location>
        <begin position="1"/>
        <end position="24"/>
    </location>
</feature>